<dbReference type="NCBIfam" id="NF006013">
    <property type="entry name" value="PRK08150.1"/>
    <property type="match status" value="1"/>
</dbReference>
<protein>
    <submittedName>
        <fullName evidence="5">Crotonase/enoyl-CoA hydratase family protein</fullName>
    </submittedName>
</protein>
<dbReference type="InterPro" id="IPR014748">
    <property type="entry name" value="Enoyl-CoA_hydra_C"/>
</dbReference>
<dbReference type="PANTHER" id="PTHR11941">
    <property type="entry name" value="ENOYL-COA HYDRATASE-RELATED"/>
    <property type="match status" value="1"/>
</dbReference>
<evidence type="ECO:0000256" key="1">
    <source>
        <dbReference type="ARBA" id="ARBA00005254"/>
    </source>
</evidence>
<reference evidence="5 6" key="1">
    <citation type="submission" date="2024-09" db="EMBL/GenBank/DDBJ databases">
        <authorList>
            <person name="Sun Q."/>
            <person name="Mori K."/>
        </authorList>
    </citation>
    <scope>NUCLEOTIDE SEQUENCE [LARGE SCALE GENOMIC DNA]</scope>
    <source>
        <strain evidence="5 6">CCM 7468</strain>
    </source>
</reference>
<dbReference type="InterPro" id="IPR001753">
    <property type="entry name" value="Enoyl-CoA_hydra/iso"/>
</dbReference>
<dbReference type="RefSeq" id="WP_377050085.1">
    <property type="nucleotide sequence ID" value="NZ_JBHLVZ010000019.1"/>
</dbReference>
<evidence type="ECO:0000256" key="4">
    <source>
        <dbReference type="SAM" id="MobiDB-lite"/>
    </source>
</evidence>
<evidence type="ECO:0000256" key="2">
    <source>
        <dbReference type="ARBA" id="ARBA00023098"/>
    </source>
</evidence>
<dbReference type="Proteomes" id="UP001589789">
    <property type="component" value="Unassembled WGS sequence"/>
</dbReference>
<dbReference type="InterPro" id="IPR029045">
    <property type="entry name" value="ClpP/crotonase-like_dom_sf"/>
</dbReference>
<feature type="compositionally biased region" description="Polar residues" evidence="4">
    <location>
        <begin position="272"/>
        <end position="287"/>
    </location>
</feature>
<sequence length="297" mass="31158">MSDVAAGAPTVTYELAGDVALIGLDRAAKRNAINDSTLAQLMAAVQRAGDEAKAGVLFGHGENFSAGLDLSEALRTRGTGDPRRPRSRKWHAAFDLIARGPIPFVAALAGAVIGGGLELAAAAHIRVADETAYFALPEGQRGIFVGGGGSVRIERLLGYARMSDLMLTGRVLTAAEGERLNLAQYLVAAGEALPKARALAERIGQNAPLSNYAITNGLPRMRDLSHDDGLFFESLLAQTTAANREAADRLQAFDEKRAARLDVPPRAVGSPESASVRPSSPDQSSNEPARRGGEPLA</sequence>
<feature type="region of interest" description="Disordered" evidence="4">
    <location>
        <begin position="258"/>
        <end position="297"/>
    </location>
</feature>
<keyword evidence="3" id="KW-0456">Lyase</keyword>
<feature type="compositionally biased region" description="Basic and acidic residues" evidence="4">
    <location>
        <begin position="288"/>
        <end position="297"/>
    </location>
</feature>
<dbReference type="Pfam" id="PF00378">
    <property type="entry name" value="ECH_1"/>
    <property type="match status" value="1"/>
</dbReference>
<evidence type="ECO:0000313" key="5">
    <source>
        <dbReference type="EMBL" id="MFC0385944.1"/>
    </source>
</evidence>
<keyword evidence="2" id="KW-0443">Lipid metabolism</keyword>
<evidence type="ECO:0000313" key="6">
    <source>
        <dbReference type="Proteomes" id="UP001589789"/>
    </source>
</evidence>
<keyword evidence="6" id="KW-1185">Reference proteome</keyword>
<dbReference type="Gene3D" id="3.90.226.10">
    <property type="entry name" value="2-enoyl-CoA Hydratase, Chain A, domain 1"/>
    <property type="match status" value="1"/>
</dbReference>
<dbReference type="Gene3D" id="1.10.12.10">
    <property type="entry name" value="Lyase 2-enoyl-coa Hydratase, Chain A, domain 2"/>
    <property type="match status" value="1"/>
</dbReference>
<comment type="similarity">
    <text evidence="1">Belongs to the enoyl-CoA hydratase/isomerase family.</text>
</comment>
<proteinExistence type="inferred from homology"/>
<gene>
    <name evidence="5" type="ORF">ACFFIC_10340</name>
</gene>
<dbReference type="CDD" id="cd06558">
    <property type="entry name" value="crotonase-like"/>
    <property type="match status" value="1"/>
</dbReference>
<name>A0ABV6IQQ5_9PROT</name>
<dbReference type="SUPFAM" id="SSF52096">
    <property type="entry name" value="ClpP/crotonase"/>
    <property type="match status" value="1"/>
</dbReference>
<accession>A0ABV6IQQ5</accession>
<comment type="caution">
    <text evidence="5">The sequence shown here is derived from an EMBL/GenBank/DDBJ whole genome shotgun (WGS) entry which is preliminary data.</text>
</comment>
<dbReference type="EMBL" id="JBHLVZ010000019">
    <property type="protein sequence ID" value="MFC0385944.1"/>
    <property type="molecule type" value="Genomic_DNA"/>
</dbReference>
<organism evidence="5 6">
    <name type="scientific">Muricoccus vinaceus</name>
    <dbReference type="NCBI Taxonomy" id="424704"/>
    <lineage>
        <taxon>Bacteria</taxon>
        <taxon>Pseudomonadati</taxon>
        <taxon>Pseudomonadota</taxon>
        <taxon>Alphaproteobacteria</taxon>
        <taxon>Acetobacterales</taxon>
        <taxon>Roseomonadaceae</taxon>
        <taxon>Muricoccus</taxon>
    </lineage>
</organism>
<evidence type="ECO:0000256" key="3">
    <source>
        <dbReference type="ARBA" id="ARBA00023239"/>
    </source>
</evidence>
<dbReference type="PANTHER" id="PTHR11941:SF169">
    <property type="entry name" value="(7AS)-7A-METHYL-1,5-DIOXO-2,3,5,6,7,7A-HEXAHYDRO-1H-INDENE-CARBOXYL-COA HYDROLASE"/>
    <property type="match status" value="1"/>
</dbReference>